<keyword evidence="4" id="KW-0547">Nucleotide-binding</keyword>
<dbReference type="InterPro" id="IPR003593">
    <property type="entry name" value="AAA+_ATPase"/>
</dbReference>
<evidence type="ECO:0000256" key="7">
    <source>
        <dbReference type="ARBA" id="ARBA00023136"/>
    </source>
</evidence>
<evidence type="ECO:0000256" key="5">
    <source>
        <dbReference type="ARBA" id="ARBA00022840"/>
    </source>
</evidence>
<dbReference type="RefSeq" id="WP_165036248.1">
    <property type="nucleotide sequence ID" value="NZ_CP101808.1"/>
</dbReference>
<dbReference type="PROSITE" id="PS50893">
    <property type="entry name" value="ABC_TRANSPORTER_2"/>
    <property type="match status" value="1"/>
</dbReference>
<keyword evidence="6 8" id="KW-1133">Transmembrane helix</keyword>
<keyword evidence="5 11" id="KW-0067">ATP-binding</keyword>
<dbReference type="CDD" id="cd18548">
    <property type="entry name" value="ABC_6TM_Tm287_like"/>
    <property type="match status" value="1"/>
</dbReference>
<evidence type="ECO:0000256" key="4">
    <source>
        <dbReference type="ARBA" id="ARBA00022741"/>
    </source>
</evidence>
<accession>A0ABY5J182</accession>
<dbReference type="InterPro" id="IPR017871">
    <property type="entry name" value="ABC_transporter-like_CS"/>
</dbReference>
<proteinExistence type="inferred from homology"/>
<dbReference type="InterPro" id="IPR039421">
    <property type="entry name" value="Type_1_exporter"/>
</dbReference>
<dbReference type="Proteomes" id="UP001059576">
    <property type="component" value="Chromosome"/>
</dbReference>
<dbReference type="InterPro" id="IPR027417">
    <property type="entry name" value="P-loop_NTPase"/>
</dbReference>
<dbReference type="PROSITE" id="PS00211">
    <property type="entry name" value="ABC_TRANSPORTER_1"/>
    <property type="match status" value="1"/>
</dbReference>
<feature type="transmembrane region" description="Helical" evidence="8">
    <location>
        <begin position="68"/>
        <end position="93"/>
    </location>
</feature>
<feature type="transmembrane region" description="Helical" evidence="8">
    <location>
        <begin position="294"/>
        <end position="319"/>
    </location>
</feature>
<comment type="subcellular location">
    <subcellularLocation>
        <location evidence="1">Cell membrane</location>
        <topology evidence="1">Multi-pass membrane protein</topology>
    </subcellularLocation>
</comment>
<evidence type="ECO:0000256" key="1">
    <source>
        <dbReference type="ARBA" id="ARBA00004651"/>
    </source>
</evidence>
<keyword evidence="3 8" id="KW-0812">Transmembrane</keyword>
<evidence type="ECO:0000259" key="9">
    <source>
        <dbReference type="PROSITE" id="PS50893"/>
    </source>
</evidence>
<dbReference type="InterPro" id="IPR036640">
    <property type="entry name" value="ABC1_TM_sf"/>
</dbReference>
<feature type="domain" description="ABC transporter" evidence="9">
    <location>
        <begin position="352"/>
        <end position="592"/>
    </location>
</feature>
<comment type="similarity">
    <text evidence="2">Belongs to the ABC transporter superfamily.</text>
</comment>
<dbReference type="PANTHER" id="PTHR43394">
    <property type="entry name" value="ATP-DEPENDENT PERMEASE MDL1, MITOCHONDRIAL"/>
    <property type="match status" value="1"/>
</dbReference>
<dbReference type="PANTHER" id="PTHR43394:SF1">
    <property type="entry name" value="ATP-BINDING CASSETTE SUB-FAMILY B MEMBER 10, MITOCHONDRIAL"/>
    <property type="match status" value="1"/>
</dbReference>
<dbReference type="Gene3D" id="1.20.1560.10">
    <property type="entry name" value="ABC transporter type 1, transmembrane domain"/>
    <property type="match status" value="1"/>
</dbReference>
<dbReference type="SMART" id="SM00382">
    <property type="entry name" value="AAA"/>
    <property type="match status" value="1"/>
</dbReference>
<dbReference type="Gene3D" id="3.40.50.300">
    <property type="entry name" value="P-loop containing nucleotide triphosphate hydrolases"/>
    <property type="match status" value="1"/>
</dbReference>
<dbReference type="EMBL" id="CP101808">
    <property type="protein sequence ID" value="UUD37004.1"/>
    <property type="molecule type" value="Genomic_DNA"/>
</dbReference>
<feature type="domain" description="ABC transmembrane type-1" evidence="10">
    <location>
        <begin position="17"/>
        <end position="320"/>
    </location>
</feature>
<keyword evidence="12" id="KW-1185">Reference proteome</keyword>
<protein>
    <submittedName>
        <fullName evidence="11">ABC transporter ATP-binding protein/permease</fullName>
    </submittedName>
</protein>
<name>A0ABY5J182_9BACT</name>
<evidence type="ECO:0000313" key="12">
    <source>
        <dbReference type="Proteomes" id="UP001059576"/>
    </source>
</evidence>
<evidence type="ECO:0000256" key="8">
    <source>
        <dbReference type="SAM" id="Phobius"/>
    </source>
</evidence>
<keyword evidence="7 8" id="KW-0472">Membrane</keyword>
<feature type="transmembrane region" description="Helical" evidence="8">
    <location>
        <begin position="147"/>
        <end position="168"/>
    </location>
</feature>
<gene>
    <name evidence="11" type="ORF">NPA09_00280</name>
</gene>
<dbReference type="InterPro" id="IPR003439">
    <property type="entry name" value="ABC_transporter-like_ATP-bd"/>
</dbReference>
<dbReference type="InterPro" id="IPR011527">
    <property type="entry name" value="ABC1_TM_dom"/>
</dbReference>
<dbReference type="Pfam" id="PF00664">
    <property type="entry name" value="ABC_membrane"/>
    <property type="match status" value="1"/>
</dbReference>
<dbReference type="SUPFAM" id="SSF52540">
    <property type="entry name" value="P-loop containing nucleoside triphosphate hydrolases"/>
    <property type="match status" value="1"/>
</dbReference>
<reference evidence="11" key="1">
    <citation type="submission" date="2022-07" db="EMBL/GenBank/DDBJ databases">
        <title>Complete genome of Mycoplasma equigenitalium type strain T37.</title>
        <authorList>
            <person name="Spergser J."/>
        </authorList>
    </citation>
    <scope>NUCLEOTIDE SEQUENCE</scope>
    <source>
        <strain evidence="11">T37</strain>
    </source>
</reference>
<dbReference type="Pfam" id="PF00005">
    <property type="entry name" value="ABC_tran"/>
    <property type="match status" value="1"/>
</dbReference>
<evidence type="ECO:0000256" key="3">
    <source>
        <dbReference type="ARBA" id="ARBA00022692"/>
    </source>
</evidence>
<feature type="transmembrane region" description="Helical" evidence="8">
    <location>
        <begin position="251"/>
        <end position="274"/>
    </location>
</feature>
<feature type="transmembrane region" description="Helical" evidence="8">
    <location>
        <begin position="174"/>
        <end position="193"/>
    </location>
</feature>
<evidence type="ECO:0000256" key="6">
    <source>
        <dbReference type="ARBA" id="ARBA00022989"/>
    </source>
</evidence>
<organism evidence="11 12">
    <name type="scientific">Mycoplasmopsis equigenitalium</name>
    <dbReference type="NCBI Taxonomy" id="114883"/>
    <lineage>
        <taxon>Bacteria</taxon>
        <taxon>Bacillati</taxon>
        <taxon>Mycoplasmatota</taxon>
        <taxon>Mycoplasmoidales</taxon>
        <taxon>Metamycoplasmataceae</taxon>
        <taxon>Mycoplasmopsis</taxon>
    </lineage>
</organism>
<feature type="transmembrane region" description="Helical" evidence="8">
    <location>
        <begin position="12"/>
        <end position="33"/>
    </location>
</feature>
<dbReference type="PROSITE" id="PS50929">
    <property type="entry name" value="ABC_TM1F"/>
    <property type="match status" value="1"/>
</dbReference>
<evidence type="ECO:0000313" key="11">
    <source>
        <dbReference type="EMBL" id="UUD37004.1"/>
    </source>
</evidence>
<evidence type="ECO:0000256" key="2">
    <source>
        <dbReference type="ARBA" id="ARBA00005417"/>
    </source>
</evidence>
<sequence length="597" mass="67054">MFAIFKMTSKKYRFYMFVSIIFTAINVLLALLFSRLNASFIPLLLSDKQVTQIKIDFLTFAVSGRSHAIWLLSGLILANTILGFMCTIFSIVYSAKSFSNITRELRSIIFAKIQKMPIQDIDNITVGALMTRVTSDAMMVGMIVQTVSRTLVTAPIMLIGACALALVVNIEMSFFLAILIPIIFGVVLIITFTTRPLIRKRRQSVDIINNESRENILGVRVVKSYNLENKKRENYNKSVEKWTKLSIRINSVFWVIFPVVWFTINMLVSGILIYGGNKVLDPNKEMDAKYLESMVVFIDFMILIAFSILQLSQIIFITIRGQVASKRINDVLNSKNAFDDVVSDKIIKNPSIEFKNVTFKYHDVHNEIPSSENVLENVSFKIKPYQTLGIVGNSGSGKSTIANLLVRNFLPDQGQILIDNMDINEIDTKNLNANISMTFQDAVLNSGTIKENLLFANEHATQQEIEIATKAAMAHSFIDKFEDKYNHEIVQRGKNLSGGQKQRISIARSLLKKSKILILDDSTSALDALTEKAVKSNIRDNYKLTTIIISQKISAVRDCDNIIVLDNAKVVASGTHTQLLQSSPEYQTIVKEQQGGV</sequence>
<evidence type="ECO:0000259" key="10">
    <source>
        <dbReference type="PROSITE" id="PS50929"/>
    </source>
</evidence>
<dbReference type="GO" id="GO:0005524">
    <property type="term" value="F:ATP binding"/>
    <property type="evidence" value="ECO:0007669"/>
    <property type="project" value="UniProtKB-KW"/>
</dbReference>
<dbReference type="SUPFAM" id="SSF90123">
    <property type="entry name" value="ABC transporter transmembrane region"/>
    <property type="match status" value="1"/>
</dbReference>